<dbReference type="EMBL" id="CAJFDH010000005">
    <property type="protein sequence ID" value="CAD5223895.1"/>
    <property type="molecule type" value="Genomic_DNA"/>
</dbReference>
<comment type="subcellular location">
    <subcellularLocation>
        <location evidence="1">Membrane</location>
        <topology evidence="1">Peripheral membrane protein</topology>
    </subcellularLocation>
</comment>
<dbReference type="GO" id="GO:0019905">
    <property type="term" value="F:syntaxin binding"/>
    <property type="evidence" value="ECO:0007669"/>
    <property type="project" value="TreeGrafter"/>
</dbReference>
<evidence type="ECO:0000256" key="3">
    <source>
        <dbReference type="ARBA" id="ARBA00022448"/>
    </source>
</evidence>
<dbReference type="GO" id="GO:0006886">
    <property type="term" value="P:intracellular protein transport"/>
    <property type="evidence" value="ECO:0007669"/>
    <property type="project" value="InterPro"/>
</dbReference>
<keyword evidence="10" id="KW-1185">Reference proteome</keyword>
<reference evidence="9" key="1">
    <citation type="submission" date="2020-09" db="EMBL/GenBank/DDBJ databases">
        <authorList>
            <person name="Kikuchi T."/>
        </authorList>
    </citation>
    <scope>NUCLEOTIDE SEQUENCE</scope>
    <source>
        <strain evidence="9">SH1</strain>
    </source>
</reference>
<dbReference type="Gene3D" id="1.25.40.10">
    <property type="entry name" value="Tetratricopeptide repeat domain"/>
    <property type="match status" value="1"/>
</dbReference>
<dbReference type="PANTHER" id="PTHR13768">
    <property type="entry name" value="SOLUBLE NSF ATTACHMENT PROTEIN SNAP"/>
    <property type="match status" value="1"/>
</dbReference>
<dbReference type="PANTHER" id="PTHR13768:SF2">
    <property type="entry name" value="GAMMA-SOLUBLE NSF ATTACHMENT PROTEIN"/>
    <property type="match status" value="1"/>
</dbReference>
<dbReference type="EMBL" id="CAJFCW020000005">
    <property type="protein sequence ID" value="CAG9119085.1"/>
    <property type="molecule type" value="Genomic_DNA"/>
</dbReference>
<dbReference type="AlphaFoldDB" id="A0A811L432"/>
<dbReference type="Pfam" id="PF14938">
    <property type="entry name" value="SNAP"/>
    <property type="match status" value="1"/>
</dbReference>
<dbReference type="GO" id="GO:0016192">
    <property type="term" value="P:vesicle-mediated transport"/>
    <property type="evidence" value="ECO:0007669"/>
    <property type="project" value="UniProtKB-KW"/>
</dbReference>
<evidence type="ECO:0000256" key="7">
    <source>
        <dbReference type="ARBA" id="ARBA00040047"/>
    </source>
</evidence>
<dbReference type="InterPro" id="IPR011990">
    <property type="entry name" value="TPR-like_helical_dom_sf"/>
</dbReference>
<evidence type="ECO:0000256" key="2">
    <source>
        <dbReference type="ARBA" id="ARBA00010050"/>
    </source>
</evidence>
<keyword evidence="3" id="KW-0813">Transport</keyword>
<dbReference type="Proteomes" id="UP000614601">
    <property type="component" value="Unassembled WGS sequence"/>
</dbReference>
<sequence length="297" mass="33161">MSDDSRIKEAQQCIQKAEKLLKTSIWQLKTKPEYDLAAYEFDRAAICYKNAGQLDKAVEMYIKSADCHHNNNNRFHEAKSKEQAAMMAKEGNLIDEATKLFEESAQLYLEANSWDTACQVIEKAGKILEGVDLDKACALYEKGIKIVTEADRSKSVISLSQRLIGLLLRQKKYSESLKVSRSLIETLKEVDNGKVGMIGLGMVIISLLNGDSIAARQCLGYLQEDDKFALENQAGQALIVRYEKGDDEGLQEALRSGVIRAMDNHYLRIIKDLRAPESEFEVAGGGAANDDDEDDLR</sequence>
<evidence type="ECO:0000256" key="5">
    <source>
        <dbReference type="ARBA" id="ARBA00022927"/>
    </source>
</evidence>
<gene>
    <name evidence="9" type="ORF">BOKJ2_LOCUS10665</name>
</gene>
<evidence type="ECO:0000256" key="1">
    <source>
        <dbReference type="ARBA" id="ARBA00004170"/>
    </source>
</evidence>
<dbReference type="GO" id="GO:0005774">
    <property type="term" value="C:vacuolar membrane"/>
    <property type="evidence" value="ECO:0007669"/>
    <property type="project" value="TreeGrafter"/>
</dbReference>
<evidence type="ECO:0000256" key="6">
    <source>
        <dbReference type="ARBA" id="ARBA00023136"/>
    </source>
</evidence>
<keyword evidence="5" id="KW-0653">Protein transport</keyword>
<comment type="caution">
    <text evidence="9">The sequence shown here is derived from an EMBL/GenBank/DDBJ whole genome shotgun (WGS) entry which is preliminary data.</text>
</comment>
<dbReference type="Proteomes" id="UP000783686">
    <property type="component" value="Unassembled WGS sequence"/>
</dbReference>
<dbReference type="SUPFAM" id="SSF48452">
    <property type="entry name" value="TPR-like"/>
    <property type="match status" value="1"/>
</dbReference>
<dbReference type="GO" id="GO:0031201">
    <property type="term" value="C:SNARE complex"/>
    <property type="evidence" value="ECO:0007669"/>
    <property type="project" value="TreeGrafter"/>
</dbReference>
<proteinExistence type="inferred from homology"/>
<name>A0A811L432_9BILA</name>
<keyword evidence="6" id="KW-0472">Membrane</keyword>
<dbReference type="InterPro" id="IPR000744">
    <property type="entry name" value="NSF_attach"/>
</dbReference>
<organism evidence="9 10">
    <name type="scientific">Bursaphelenchus okinawaensis</name>
    <dbReference type="NCBI Taxonomy" id="465554"/>
    <lineage>
        <taxon>Eukaryota</taxon>
        <taxon>Metazoa</taxon>
        <taxon>Ecdysozoa</taxon>
        <taxon>Nematoda</taxon>
        <taxon>Chromadorea</taxon>
        <taxon>Rhabditida</taxon>
        <taxon>Tylenchina</taxon>
        <taxon>Tylenchomorpha</taxon>
        <taxon>Aphelenchoidea</taxon>
        <taxon>Aphelenchoididae</taxon>
        <taxon>Bursaphelenchus</taxon>
    </lineage>
</organism>
<dbReference type="OrthoDB" id="26569at2759"/>
<evidence type="ECO:0000313" key="9">
    <source>
        <dbReference type="EMBL" id="CAD5223895.1"/>
    </source>
</evidence>
<evidence type="ECO:0000313" key="10">
    <source>
        <dbReference type="Proteomes" id="UP000614601"/>
    </source>
</evidence>
<comment type="similarity">
    <text evidence="2">Belongs to the SNAP family.</text>
</comment>
<evidence type="ECO:0000256" key="4">
    <source>
        <dbReference type="ARBA" id="ARBA00022892"/>
    </source>
</evidence>
<keyword evidence="4" id="KW-0931">ER-Golgi transport</keyword>
<protein>
    <recommendedName>
        <fullName evidence="7">Gamma-soluble NSF attachment protein</fullName>
    </recommendedName>
    <alternativeName>
        <fullName evidence="8">N-ethylmaleimide-sensitive factor attachment protein gamma</fullName>
    </alternativeName>
</protein>
<dbReference type="GO" id="GO:0005483">
    <property type="term" value="F:soluble NSF attachment protein activity"/>
    <property type="evidence" value="ECO:0007669"/>
    <property type="project" value="TreeGrafter"/>
</dbReference>
<accession>A0A811L432</accession>
<evidence type="ECO:0000256" key="8">
    <source>
        <dbReference type="ARBA" id="ARBA00042485"/>
    </source>
</evidence>